<organism evidence="3 4">
    <name type="scientific">Cronartium quercuum f. sp. fusiforme G11</name>
    <dbReference type="NCBI Taxonomy" id="708437"/>
    <lineage>
        <taxon>Eukaryota</taxon>
        <taxon>Fungi</taxon>
        <taxon>Dikarya</taxon>
        <taxon>Basidiomycota</taxon>
        <taxon>Pucciniomycotina</taxon>
        <taxon>Pucciniomycetes</taxon>
        <taxon>Pucciniales</taxon>
        <taxon>Coleosporiaceae</taxon>
        <taxon>Cronartium</taxon>
    </lineage>
</organism>
<keyword evidence="4" id="KW-1185">Reference proteome</keyword>
<dbReference type="InterPro" id="IPR000210">
    <property type="entry name" value="BTB/POZ_dom"/>
</dbReference>
<dbReference type="CDD" id="cd18186">
    <property type="entry name" value="BTB_POZ_ZBTB_KLHL-like"/>
    <property type="match status" value="1"/>
</dbReference>
<comment type="caution">
    <text evidence="3">The sequence shown here is derived from an EMBL/GenBank/DDBJ whole genome shotgun (WGS) entry which is preliminary data.</text>
</comment>
<gene>
    <name evidence="3" type="ORF">CROQUDRAFT_131114</name>
</gene>
<dbReference type="PANTHER" id="PTHR47369:SF1">
    <property type="entry name" value="BTB_POZ DOMAIN-CONTAINING PROTEIN"/>
    <property type="match status" value="1"/>
</dbReference>
<protein>
    <recommendedName>
        <fullName evidence="2">BTB domain-containing protein</fullName>
    </recommendedName>
</protein>
<evidence type="ECO:0000259" key="2">
    <source>
        <dbReference type="PROSITE" id="PS50097"/>
    </source>
</evidence>
<feature type="domain" description="BTB" evidence="2">
    <location>
        <begin position="86"/>
        <end position="158"/>
    </location>
</feature>
<feature type="region of interest" description="Disordered" evidence="1">
    <location>
        <begin position="306"/>
        <end position="329"/>
    </location>
</feature>
<evidence type="ECO:0000313" key="4">
    <source>
        <dbReference type="Proteomes" id="UP000886653"/>
    </source>
</evidence>
<accession>A0A9P6NUE6</accession>
<feature type="compositionally biased region" description="Low complexity" evidence="1">
    <location>
        <begin position="306"/>
        <end position="318"/>
    </location>
</feature>
<dbReference type="EMBL" id="MU167225">
    <property type="protein sequence ID" value="KAG0149731.1"/>
    <property type="molecule type" value="Genomic_DNA"/>
</dbReference>
<dbReference type="InterPro" id="IPR011333">
    <property type="entry name" value="SKP1/BTB/POZ_sf"/>
</dbReference>
<sequence length="819" mass="91151">MSSTSTHLSSTQTQPNIETFQSTSNQTINLISPTINPSLKVDSEITKIPTSSSSSPITPQHFHRTAPQLNLKSHLFQIGLLNSQLSDIQLNCFGRLYRLHRLVLSQVHFFHALLSGPWNDTLSQQSVPIPIIFPSQIYRSAFEFCLAKIYGGELKVVPPPWAYVNGEPLLLGRTHSLLSRSIRQLPADRHVSIADEESAWSSILLNDQDQPASPNFLCSLLVCANYLGMTNLAEETTSLIKRTITPFTVVKYLTFADGRSMDEDDLERQASCRTLESISQTLVSNDTHHHSPSSAYQQSAEFVKESNLSSNTSQNSSLTEEEGGDEREGLLCHGAPAQKIGQACSAWLSKWATELIALEEALVEEDEYNLLPPGPQETLVLERFPWLRRPVMKVWRATGGLPSRWIRVLVSSDALFLGRDICGPRDVSKCGAGGEWERFGLARRVMDLRDRERPKKSSSVKVDDELARMFNDGIYYSHLSFEQLSFIATDRSPITQQKYVTSTRLQRAHWLATEFRLKLSLRASLTQSSDTVLSPDDLPLYVVPSDRTRRLDELNCPMRFSDPSYFGLGRDIITTLPPPPNLCLLTIFEPKRFSAEFVNLTRLKDKGRLYNLPGPDSLSPRTTIYAGSRFTCYLQRVRQSSLPEPQLGVYVHRLAEGSVNTASNSDSSIPDAMRQLQLQPSVGTHSLFGEGSRLRSALGPRQIILGSGSNSLIDHQSFSPSPPLSSPNVVEAYFVLRVNTMDGTSGTIFESAPDGFAGSQSWGYRSRSMMGPEYLGISAKQILGSDINNNQNEEEQEKEQKNVLGKFSGLRCTVVIGLT</sequence>
<proteinExistence type="predicted"/>
<evidence type="ECO:0000256" key="1">
    <source>
        <dbReference type="SAM" id="MobiDB-lite"/>
    </source>
</evidence>
<dbReference type="PROSITE" id="PS50097">
    <property type="entry name" value="BTB"/>
    <property type="match status" value="1"/>
</dbReference>
<dbReference type="OrthoDB" id="6359943at2759"/>
<dbReference type="PANTHER" id="PTHR47369">
    <property type="entry name" value="BTB/POZ DOMAIN-CONTAINING PROTEIN"/>
    <property type="match status" value="1"/>
</dbReference>
<dbReference type="AlphaFoldDB" id="A0A9P6NUE6"/>
<reference evidence="3" key="1">
    <citation type="submission" date="2013-11" db="EMBL/GenBank/DDBJ databases">
        <title>Genome sequence of the fusiform rust pathogen reveals effectors for host alternation and coevolution with pine.</title>
        <authorList>
            <consortium name="DOE Joint Genome Institute"/>
            <person name="Smith K."/>
            <person name="Pendleton A."/>
            <person name="Kubisiak T."/>
            <person name="Anderson C."/>
            <person name="Salamov A."/>
            <person name="Aerts A."/>
            <person name="Riley R."/>
            <person name="Clum A."/>
            <person name="Lindquist E."/>
            <person name="Ence D."/>
            <person name="Campbell M."/>
            <person name="Kronenberg Z."/>
            <person name="Feau N."/>
            <person name="Dhillon B."/>
            <person name="Hamelin R."/>
            <person name="Burleigh J."/>
            <person name="Smith J."/>
            <person name="Yandell M."/>
            <person name="Nelson C."/>
            <person name="Grigoriev I."/>
            <person name="Davis J."/>
        </authorList>
    </citation>
    <scope>NUCLEOTIDE SEQUENCE</scope>
    <source>
        <strain evidence="3">G11</strain>
    </source>
</reference>
<dbReference type="Proteomes" id="UP000886653">
    <property type="component" value="Unassembled WGS sequence"/>
</dbReference>
<dbReference type="Gene3D" id="3.30.710.10">
    <property type="entry name" value="Potassium Channel Kv1.1, Chain A"/>
    <property type="match status" value="1"/>
</dbReference>
<evidence type="ECO:0000313" key="3">
    <source>
        <dbReference type="EMBL" id="KAG0149731.1"/>
    </source>
</evidence>
<name>A0A9P6NUE6_9BASI</name>
<dbReference type="SUPFAM" id="SSF54695">
    <property type="entry name" value="POZ domain"/>
    <property type="match status" value="1"/>
</dbReference>